<evidence type="ECO:0000256" key="10">
    <source>
        <dbReference type="ARBA" id="ARBA00022759"/>
    </source>
</evidence>
<dbReference type="GO" id="GO:0003964">
    <property type="term" value="F:RNA-directed DNA polymerase activity"/>
    <property type="evidence" value="ECO:0007669"/>
    <property type="project" value="UniProtKB-KW"/>
</dbReference>
<dbReference type="SUPFAM" id="SSF53098">
    <property type="entry name" value="Ribonuclease H-like"/>
    <property type="match status" value="1"/>
</dbReference>
<dbReference type="GO" id="GO:0003677">
    <property type="term" value="F:DNA binding"/>
    <property type="evidence" value="ECO:0007669"/>
    <property type="project" value="UniProtKB-KW"/>
</dbReference>
<evidence type="ECO:0000256" key="14">
    <source>
        <dbReference type="ARBA" id="ARBA00022908"/>
    </source>
</evidence>
<keyword evidence="14" id="KW-0229">DNA integration</keyword>
<keyword evidence="13" id="KW-0694">RNA-binding</keyword>
<evidence type="ECO:0000256" key="8">
    <source>
        <dbReference type="ARBA" id="ARBA00022722"/>
    </source>
</evidence>
<dbReference type="InterPro" id="IPR039537">
    <property type="entry name" value="Retrotran_Ty1/copia-like"/>
</dbReference>
<evidence type="ECO:0000256" key="17">
    <source>
        <dbReference type="ARBA" id="ARBA00023125"/>
    </source>
</evidence>
<dbReference type="InterPro" id="IPR001584">
    <property type="entry name" value="Integrase_cat-core"/>
</dbReference>
<dbReference type="GO" id="GO:0003723">
    <property type="term" value="F:RNA binding"/>
    <property type="evidence" value="ECO:0007669"/>
    <property type="project" value="UniProtKB-KW"/>
</dbReference>
<dbReference type="AlphaFoldDB" id="I2H4I9"/>
<evidence type="ECO:0000313" key="25">
    <source>
        <dbReference type="EMBL" id="CCH61291.1"/>
    </source>
</evidence>
<organism evidence="25 26">
    <name type="scientific">Henningerozyma blattae (strain ATCC 34711 / CBS 6284 / DSM 70876 / NBRC 10599 / NRRL Y-10934 / UCD 77-7)</name>
    <name type="common">Yeast</name>
    <name type="synonym">Tetrapisispora blattae</name>
    <dbReference type="NCBI Taxonomy" id="1071380"/>
    <lineage>
        <taxon>Eukaryota</taxon>
        <taxon>Fungi</taxon>
        <taxon>Dikarya</taxon>
        <taxon>Ascomycota</taxon>
        <taxon>Saccharomycotina</taxon>
        <taxon>Saccharomycetes</taxon>
        <taxon>Saccharomycetales</taxon>
        <taxon>Saccharomycetaceae</taxon>
        <taxon>Henningerozyma</taxon>
    </lineage>
</organism>
<dbReference type="EMBL" id="HE806320">
    <property type="protein sequence ID" value="CCH61291.1"/>
    <property type="molecule type" value="Genomic_DNA"/>
</dbReference>
<comment type="function">
    <text evidence="20">Reverse transcriptase/ribonuclease H (RT) is a multifunctional enzyme that catalyzes the conversion of the retro-elements RNA genome into dsDNA within the VLP. The enzyme displays a DNA polymerase activity that can copy either DNA or RNA templates, and a ribonuclease H (RNase H) activity that cleaves the RNA strand of RNA-DNA heteroduplexes during plus-strand synthesis and hydrolyzes RNA primers. The conversion leads to a linear dsDNA copy of the retrotransposon that includes long terminal repeats (LTRs) at both ends.</text>
</comment>
<evidence type="ECO:0000256" key="23">
    <source>
        <dbReference type="ARBA" id="ARBA00049244"/>
    </source>
</evidence>
<dbReference type="PANTHER" id="PTHR42648">
    <property type="entry name" value="TRANSPOSASE, PUTATIVE-RELATED"/>
    <property type="match status" value="1"/>
</dbReference>
<evidence type="ECO:0000256" key="13">
    <source>
        <dbReference type="ARBA" id="ARBA00022884"/>
    </source>
</evidence>
<feature type="domain" description="Integrase catalytic" evidence="24">
    <location>
        <begin position="1"/>
        <end position="94"/>
    </location>
</feature>
<keyword evidence="8" id="KW-0540">Nuclease</keyword>
<dbReference type="RefSeq" id="XP_004180810.1">
    <property type="nucleotide sequence ID" value="XM_004180762.1"/>
</dbReference>
<evidence type="ECO:0000256" key="20">
    <source>
        <dbReference type="ARBA" id="ARBA00025590"/>
    </source>
</evidence>
<name>I2H4I9_HENB6</name>
<evidence type="ECO:0000256" key="12">
    <source>
        <dbReference type="ARBA" id="ARBA00022842"/>
    </source>
</evidence>
<evidence type="ECO:0000256" key="11">
    <source>
        <dbReference type="ARBA" id="ARBA00022801"/>
    </source>
</evidence>
<dbReference type="GO" id="GO:0005634">
    <property type="term" value="C:nucleus"/>
    <property type="evidence" value="ECO:0007669"/>
    <property type="project" value="UniProtKB-SubCell"/>
</dbReference>
<evidence type="ECO:0000259" key="24">
    <source>
        <dbReference type="PROSITE" id="PS50994"/>
    </source>
</evidence>
<keyword evidence="16" id="KW-0239">DNA-directed DNA polymerase</keyword>
<sequence>MDRGSEFTNNELRGIFRKSGIQPIYITTTADSSSNGITERTNLTLLNDCRTLLAATGLPNQLWFHAVSFATLMRNAFHTSSIKSTPRAKAGLVGLAASSLLPFGQDVILHTPNTHSKLDVRGLKAFALTPSNESHRYLFYVPSSHKVVDSSNFSLIRGDKATATESAPNVFDELLALYDSTIATPTLVPAPDVQIHRKDDGVQPVDILPIIDDIAKDVELQPYLETLDELAQSALRKSTQEDSNLDNEIDMISENALHSENPAVSGDDSAPYLNLHLVCHLLMKLSILPRKRSSVWAMIILVLLPKIQLPVLIQVPLLVLIQALLPILLQTQLLVLLKLQIPVLF</sequence>
<keyword evidence="15" id="KW-0695">RNA-directed DNA polymerase</keyword>
<evidence type="ECO:0000256" key="16">
    <source>
        <dbReference type="ARBA" id="ARBA00022932"/>
    </source>
</evidence>
<keyword evidence="6" id="KW-0808">Transferase</keyword>
<proteinExistence type="predicted"/>
<comment type="subcellular location">
    <subcellularLocation>
        <location evidence="3">Cytoplasm</location>
    </subcellularLocation>
    <subcellularLocation>
        <location evidence="2">Nucleus</location>
    </subcellularLocation>
</comment>
<evidence type="ECO:0000256" key="6">
    <source>
        <dbReference type="ARBA" id="ARBA00022679"/>
    </source>
</evidence>
<comment type="catalytic activity">
    <reaction evidence="22">
        <text>DNA(n) + a 2'-deoxyribonucleoside 5'-triphosphate = DNA(n+1) + diphosphate</text>
        <dbReference type="Rhea" id="RHEA:22508"/>
        <dbReference type="Rhea" id="RHEA-COMP:17339"/>
        <dbReference type="Rhea" id="RHEA-COMP:17340"/>
        <dbReference type="ChEBI" id="CHEBI:33019"/>
        <dbReference type="ChEBI" id="CHEBI:61560"/>
        <dbReference type="ChEBI" id="CHEBI:173112"/>
        <dbReference type="EC" id="2.7.7.49"/>
    </reaction>
</comment>
<evidence type="ECO:0000256" key="19">
    <source>
        <dbReference type="ARBA" id="ARBA00023242"/>
    </source>
</evidence>
<comment type="catalytic activity">
    <reaction evidence="1">
        <text>Endonucleolytic cleavage to 5'-phosphomonoester.</text>
        <dbReference type="EC" id="3.1.26.4"/>
    </reaction>
</comment>
<evidence type="ECO:0000256" key="22">
    <source>
        <dbReference type="ARBA" id="ARBA00048173"/>
    </source>
</evidence>
<dbReference type="GO" id="GO:0004523">
    <property type="term" value="F:RNA-DNA hybrid ribonuclease activity"/>
    <property type="evidence" value="ECO:0007669"/>
    <property type="project" value="UniProtKB-EC"/>
</dbReference>
<dbReference type="GeneID" id="14496364"/>
<dbReference type="Gene3D" id="3.30.420.10">
    <property type="entry name" value="Ribonuclease H-like superfamily/Ribonuclease H"/>
    <property type="match status" value="1"/>
</dbReference>
<evidence type="ECO:0000256" key="2">
    <source>
        <dbReference type="ARBA" id="ARBA00004123"/>
    </source>
</evidence>
<dbReference type="GO" id="GO:0032196">
    <property type="term" value="P:transposition"/>
    <property type="evidence" value="ECO:0007669"/>
    <property type="project" value="UniProtKB-KW"/>
</dbReference>
<evidence type="ECO:0000256" key="9">
    <source>
        <dbReference type="ARBA" id="ARBA00022723"/>
    </source>
</evidence>
<dbReference type="KEGG" id="tbl:TBLA_0E02360"/>
<reference evidence="25 26" key="1">
    <citation type="journal article" date="2011" name="Proc. Natl. Acad. Sci. U.S.A.">
        <title>Evolutionary erosion of yeast sex chromosomes by mating-type switching accidents.</title>
        <authorList>
            <person name="Gordon J.L."/>
            <person name="Armisen D."/>
            <person name="Proux-Wera E."/>
            <person name="Oheigeartaigh S.S."/>
            <person name="Byrne K.P."/>
            <person name="Wolfe K.H."/>
        </authorList>
    </citation>
    <scope>NUCLEOTIDE SEQUENCE [LARGE SCALE GENOMIC DNA]</scope>
    <source>
        <strain evidence="26">ATCC 34711 / CBS 6284 / DSM 70876 / NBRC 10599 / NRRL Y-10934 / UCD 77-7</strain>
    </source>
</reference>
<evidence type="ECO:0000256" key="5">
    <source>
        <dbReference type="ARBA" id="ARBA00022578"/>
    </source>
</evidence>
<dbReference type="GO" id="GO:0046872">
    <property type="term" value="F:metal ion binding"/>
    <property type="evidence" value="ECO:0007669"/>
    <property type="project" value="UniProtKB-KW"/>
</dbReference>
<dbReference type="GO" id="GO:0003887">
    <property type="term" value="F:DNA-directed DNA polymerase activity"/>
    <property type="evidence" value="ECO:0007669"/>
    <property type="project" value="UniProtKB-KW"/>
</dbReference>
<comment type="catalytic activity">
    <reaction evidence="23">
        <text>DNA(n) + a 2'-deoxyribonucleoside 5'-triphosphate = DNA(n+1) + diphosphate</text>
        <dbReference type="Rhea" id="RHEA:22508"/>
        <dbReference type="Rhea" id="RHEA-COMP:17339"/>
        <dbReference type="Rhea" id="RHEA-COMP:17340"/>
        <dbReference type="ChEBI" id="CHEBI:33019"/>
        <dbReference type="ChEBI" id="CHEBI:61560"/>
        <dbReference type="ChEBI" id="CHEBI:173112"/>
        <dbReference type="EC" id="2.7.7.7"/>
    </reaction>
</comment>
<keyword evidence="26" id="KW-1185">Reference proteome</keyword>
<evidence type="ECO:0000313" key="26">
    <source>
        <dbReference type="Proteomes" id="UP000002866"/>
    </source>
</evidence>
<dbReference type="GO" id="GO:0005737">
    <property type="term" value="C:cytoplasm"/>
    <property type="evidence" value="ECO:0007669"/>
    <property type="project" value="UniProtKB-SubCell"/>
</dbReference>
<dbReference type="Proteomes" id="UP000002866">
    <property type="component" value="Chromosome 5"/>
</dbReference>
<comment type="function">
    <text evidence="21">Integrase (IN) targets the VLP to the nucleus, where a subparticle preintegration complex (PIC) containing at least integrase and the newly synthesized dsDNA copy of the retrotransposon must transit the nuclear membrane. Once in the nucleus, integrase performs the integration of the dsDNA into the host genome.</text>
</comment>
<gene>
    <name evidence="25" type="primary">TBLA0E02360</name>
    <name evidence="25" type="ORF">TBLA_0E02360</name>
</gene>
<keyword evidence="5" id="KW-0815">Transposition</keyword>
<dbReference type="GO" id="GO:0006310">
    <property type="term" value="P:DNA recombination"/>
    <property type="evidence" value="ECO:0007669"/>
    <property type="project" value="UniProtKB-KW"/>
</dbReference>
<keyword evidence="10" id="KW-0255">Endonuclease</keyword>
<evidence type="ECO:0000256" key="1">
    <source>
        <dbReference type="ARBA" id="ARBA00000077"/>
    </source>
</evidence>
<dbReference type="PROSITE" id="PS50994">
    <property type="entry name" value="INTEGRASE"/>
    <property type="match status" value="1"/>
</dbReference>
<keyword evidence="4" id="KW-0963">Cytoplasm</keyword>
<keyword evidence="18" id="KW-0233">DNA recombination</keyword>
<keyword evidence="11" id="KW-0378">Hydrolase</keyword>
<keyword evidence="17" id="KW-0238">DNA-binding</keyword>
<evidence type="ECO:0000256" key="18">
    <source>
        <dbReference type="ARBA" id="ARBA00023172"/>
    </source>
</evidence>
<evidence type="ECO:0000256" key="21">
    <source>
        <dbReference type="ARBA" id="ARBA00025615"/>
    </source>
</evidence>
<dbReference type="PANTHER" id="PTHR42648:SF11">
    <property type="entry name" value="TRANSPOSON TY4-P GAG-POL POLYPROTEIN"/>
    <property type="match status" value="1"/>
</dbReference>
<accession>I2H4I9</accession>
<keyword evidence="7" id="KW-0548">Nucleotidyltransferase</keyword>
<dbReference type="InterPro" id="IPR012337">
    <property type="entry name" value="RNaseH-like_sf"/>
</dbReference>
<dbReference type="eggNOG" id="KOG0017">
    <property type="taxonomic scope" value="Eukaryota"/>
</dbReference>
<evidence type="ECO:0000256" key="4">
    <source>
        <dbReference type="ARBA" id="ARBA00022490"/>
    </source>
</evidence>
<dbReference type="InParanoid" id="I2H4I9"/>
<dbReference type="HOGENOM" id="CLU_804548_0_0_1"/>
<protein>
    <recommendedName>
        <fullName evidence="24">Integrase catalytic domain-containing protein</fullName>
    </recommendedName>
</protein>
<evidence type="ECO:0000256" key="3">
    <source>
        <dbReference type="ARBA" id="ARBA00004496"/>
    </source>
</evidence>
<dbReference type="InterPro" id="IPR036397">
    <property type="entry name" value="RNaseH_sf"/>
</dbReference>
<keyword evidence="19" id="KW-0539">Nucleus</keyword>
<dbReference type="OrthoDB" id="4070245at2759"/>
<evidence type="ECO:0000256" key="15">
    <source>
        <dbReference type="ARBA" id="ARBA00022918"/>
    </source>
</evidence>
<keyword evidence="9" id="KW-0479">Metal-binding</keyword>
<keyword evidence="12" id="KW-0460">Magnesium</keyword>
<evidence type="ECO:0000256" key="7">
    <source>
        <dbReference type="ARBA" id="ARBA00022695"/>
    </source>
</evidence>
<dbReference type="GO" id="GO:0015074">
    <property type="term" value="P:DNA integration"/>
    <property type="evidence" value="ECO:0007669"/>
    <property type="project" value="UniProtKB-KW"/>
</dbReference>